<organism evidence="2 3">
    <name type="scientific">Candidatus Kuenenbacteria bacterium CG1_02_38_13</name>
    <dbReference type="NCBI Taxonomy" id="1805235"/>
    <lineage>
        <taxon>Bacteria</taxon>
        <taxon>Candidatus Kueneniibacteriota</taxon>
    </lineage>
</organism>
<sequence length="451" mass="52656">MAKKNIIHKQKICLVAVDLGYGHQRAAIPLRYLDHNREMILANNYPNIPAKDLKIWLGGKKPYEIVSRAKRIPIIGDILFWSMDQMQRIKNFYPRRNLLAKSLQLKTNIRMIRKHNWGKDLIDRLNKFNLPMVTTFFTVAYMAEEFNYQHDIYLVVCDADVSRAWAASDPMKSKIKYLAPNKRVYERLQLYGVHEDKIFFTGFPLPLENLGDERLSVLKKDLGKRLRNLDPENRYIAKYRMTITEYLGKDAVPEKSNYPLTITFAVGGAGSQRELGIRIIKSLHNQIEKEEIRMILVAGIRREVKEYFEDKVKKLGLAKALGKNIQILHEDRREKYFENFNKILRVTDILWTKPSELSFYCALGLPIIIAEPLGSQEKFNRKWLINIGSGVDAENIKYTNEWLFDWLKSGWLAEAAMQGFFEAPKYGTFNIEKIICRSLENINEPDTVLRY</sequence>
<dbReference type="InterPro" id="IPR054218">
    <property type="entry name" value="DUF6938"/>
</dbReference>
<dbReference type="EMBL" id="MNVB01000023">
    <property type="protein sequence ID" value="OIO17735.1"/>
    <property type="molecule type" value="Genomic_DNA"/>
</dbReference>
<proteinExistence type="predicted"/>
<gene>
    <name evidence="2" type="ORF">AUJ29_00950</name>
</gene>
<accession>A0A1J4U642</accession>
<reference evidence="2 3" key="1">
    <citation type="journal article" date="2016" name="Environ. Microbiol.">
        <title>Genomic resolution of a cold subsurface aquifer community provides metabolic insights for novel microbes adapted to high CO concentrations.</title>
        <authorList>
            <person name="Probst A.J."/>
            <person name="Castelle C.J."/>
            <person name="Singh A."/>
            <person name="Brown C.T."/>
            <person name="Anantharaman K."/>
            <person name="Sharon I."/>
            <person name="Hug L.A."/>
            <person name="Burstein D."/>
            <person name="Emerson J.B."/>
            <person name="Thomas B.C."/>
            <person name="Banfield J.F."/>
        </authorList>
    </citation>
    <scope>NUCLEOTIDE SEQUENCE [LARGE SCALE GENOMIC DNA]</scope>
    <source>
        <strain evidence="2">CG1_02_38_13</strain>
    </source>
</reference>
<protein>
    <recommendedName>
        <fullName evidence="1">DUF6938 domain-containing protein</fullName>
    </recommendedName>
</protein>
<dbReference type="Proteomes" id="UP000182465">
    <property type="component" value="Unassembled WGS sequence"/>
</dbReference>
<evidence type="ECO:0000313" key="2">
    <source>
        <dbReference type="EMBL" id="OIO17735.1"/>
    </source>
</evidence>
<dbReference type="Pfam" id="PF22053">
    <property type="entry name" value="DUF6938"/>
    <property type="match status" value="1"/>
</dbReference>
<evidence type="ECO:0000313" key="3">
    <source>
        <dbReference type="Proteomes" id="UP000182465"/>
    </source>
</evidence>
<dbReference type="AlphaFoldDB" id="A0A1J4U642"/>
<evidence type="ECO:0000259" key="1">
    <source>
        <dbReference type="Pfam" id="PF22053"/>
    </source>
</evidence>
<comment type="caution">
    <text evidence="2">The sequence shown here is derived from an EMBL/GenBank/DDBJ whole genome shotgun (WGS) entry which is preliminary data.</text>
</comment>
<feature type="domain" description="DUF6938" evidence="1">
    <location>
        <begin position="256"/>
        <end position="390"/>
    </location>
</feature>
<name>A0A1J4U642_9BACT</name>